<gene>
    <name evidence="3" type="ORF">LPMP_171150</name>
</gene>
<dbReference type="VEuPathDB" id="TriTrypDB:LPAL13_170017800"/>
<feature type="region of interest" description="Disordered" evidence="2">
    <location>
        <begin position="372"/>
        <end position="421"/>
    </location>
</feature>
<accession>A0A088RMQ0</accession>
<dbReference type="OrthoDB" id="267730at2759"/>
<keyword evidence="4" id="KW-1185">Reference proteome</keyword>
<dbReference type="eggNOG" id="ENOG502SFZY">
    <property type="taxonomic scope" value="Eukaryota"/>
</dbReference>
<evidence type="ECO:0000313" key="3">
    <source>
        <dbReference type="EMBL" id="AIN97153.1"/>
    </source>
</evidence>
<dbReference type="GeneID" id="22573858"/>
<dbReference type="EMBL" id="CP009386">
    <property type="protein sequence ID" value="AIN97153.1"/>
    <property type="molecule type" value="Genomic_DNA"/>
</dbReference>
<feature type="region of interest" description="Disordered" evidence="2">
    <location>
        <begin position="210"/>
        <end position="230"/>
    </location>
</feature>
<protein>
    <submittedName>
        <fullName evidence="3">Uncharacterized protein</fullName>
    </submittedName>
</protein>
<feature type="region of interest" description="Disordered" evidence="2">
    <location>
        <begin position="318"/>
        <end position="346"/>
    </location>
</feature>
<feature type="region of interest" description="Disordered" evidence="2">
    <location>
        <begin position="883"/>
        <end position="904"/>
    </location>
</feature>
<feature type="region of interest" description="Disordered" evidence="2">
    <location>
        <begin position="711"/>
        <end position="730"/>
    </location>
</feature>
<dbReference type="Proteomes" id="UP000063063">
    <property type="component" value="Chromosome 17"/>
</dbReference>
<dbReference type="KEGG" id="lpan:LPMP_171150"/>
<organism evidence="3 4">
    <name type="scientific">Leishmania panamensis</name>
    <dbReference type="NCBI Taxonomy" id="5679"/>
    <lineage>
        <taxon>Eukaryota</taxon>
        <taxon>Discoba</taxon>
        <taxon>Euglenozoa</taxon>
        <taxon>Kinetoplastea</taxon>
        <taxon>Metakinetoplastina</taxon>
        <taxon>Trypanosomatida</taxon>
        <taxon>Trypanosomatidae</taxon>
        <taxon>Leishmaniinae</taxon>
        <taxon>Leishmania</taxon>
        <taxon>Leishmania guyanensis species complex</taxon>
    </lineage>
</organism>
<feature type="coiled-coil region" evidence="1">
    <location>
        <begin position="453"/>
        <end position="480"/>
    </location>
</feature>
<keyword evidence="1" id="KW-0175">Coiled coil</keyword>
<reference evidence="3 4" key="1">
    <citation type="journal article" date="2015" name="Sci. Rep.">
        <title>The genome of Leishmania panamensis: insights into genomics of the L. (Viannia) subgenus.</title>
        <authorList>
            <person name="Llanes A."/>
            <person name="Restrepo C.M."/>
            <person name="Vecchio G.D."/>
            <person name="Anguizola F.J."/>
            <person name="Lleonart R."/>
        </authorList>
    </citation>
    <scope>NUCLEOTIDE SEQUENCE [LARGE SCALE GENOMIC DNA]</scope>
    <source>
        <strain evidence="3 4">MHOM/PA/94/PSC-1</strain>
    </source>
</reference>
<dbReference type="VEuPathDB" id="TriTrypDB:LPMP_171150"/>
<proteinExistence type="predicted"/>
<feature type="region of interest" description="Disordered" evidence="2">
    <location>
        <begin position="562"/>
        <end position="593"/>
    </location>
</feature>
<dbReference type="AlphaFoldDB" id="A0A088RMQ0"/>
<feature type="compositionally biased region" description="Low complexity" evidence="2">
    <location>
        <begin position="889"/>
        <end position="902"/>
    </location>
</feature>
<evidence type="ECO:0000256" key="2">
    <source>
        <dbReference type="SAM" id="MobiDB-lite"/>
    </source>
</evidence>
<sequence>MPASRVHPGTMAMVVVVDVISPLAQKTISSSPTEASAVERLEIDVDVVPYTTTADMVLADVAVALQEKGLTMCISLQEAVLASGSVLPPLTWLQQAMGANDSSGSDRRQVSSTLSIECSYAVAVQHAQNSADSHQMLATAPPLRSSLVLHRGGDYILEDVERPLSQPTAVLSVVPRSMEATSSIAGRAPAQAAPPITSFLDVLTGPPASENGAVEANGAPRAPYALPPSPLRGGAPTTIASSAVSGGDLAPVSQYTTASVTVSKAITDVSRDVRSSMSSLALGSTAPPLLPPPPLPEKQPPVLVVALRHLQAQHAQVLAPDAQRHNGSPNASTSVAAPAEEQKHLQPTLSWAATEAAVQAEVECLQGERALTAKEEEGEASSAASRHANTSLDETAGGDTQSGGGRGRQDGETASGRFSQPQLRTQWLAAVGEEICAYQRETAVLRQATKKALQWRESSRQQLREEIARLEAEAAQRSAVLAERDVLRRRVGQLKAQVAAVKAAEVELLVTQRAAAVFPPVSAKDEHASRDLRASSSSVKSPRQCVIAAAAKAALESFRDASTSEYSDFSEHSPPRPPEPTSPPPPQACRSVPLVDVDGTGVSRSAHRWSGRRVPLLYGDTAAAPTASTEYPLREAQQRPSRSRTRLTIERSFLSSSLQAEVRAALTSDSESGSFVMDSLSDSAESAEAAGASGSGCGYAVTAVKGEAALQPPGAGVRRRRQRSTTTVSHIASGAASELLPASWMTVNAAAPPAAAAAVGATPFRTTIRTAPSSAHPVILSATSSHPYRGAQLRPLSSSFSCDGDSCDGGARQAFISSGASSDEAVEEPRRVTAALRRPSRDLQSHPSEGQRLREQVRGLREEIERVDEDVTRQGVSLYRQPRRRMARTRTGASGASRSATAPHHGLMNRHFAPAALGVDVL</sequence>
<feature type="compositionally biased region" description="Pro residues" evidence="2">
    <location>
        <begin position="575"/>
        <end position="587"/>
    </location>
</feature>
<feature type="compositionally biased region" description="Polar residues" evidence="2">
    <location>
        <begin position="325"/>
        <end position="335"/>
    </location>
</feature>
<evidence type="ECO:0000256" key="1">
    <source>
        <dbReference type="SAM" id="Coils"/>
    </source>
</evidence>
<evidence type="ECO:0000313" key="4">
    <source>
        <dbReference type="Proteomes" id="UP000063063"/>
    </source>
</evidence>
<name>A0A088RMQ0_LEIPA</name>
<dbReference type="RefSeq" id="XP_010697806.1">
    <property type="nucleotide sequence ID" value="XM_010699504.1"/>
</dbReference>